<sequence>KPGMSGPNWLPPRTLGSPDRATAPMSHSGPALYRPPKKGLPDQRPKYNMYDQNGGMGGNGMPVRYMATGPS</sequence>
<comment type="caution">
    <text evidence="2">The sequence shown here is derived from an EMBL/GenBank/DDBJ whole genome shotgun (WGS) entry which is preliminary data.</text>
</comment>
<name>A0ABD0QT47_CIRMR</name>
<gene>
    <name evidence="2" type="ORF">M9458_016461</name>
</gene>
<dbReference type="Proteomes" id="UP001529510">
    <property type="component" value="Unassembled WGS sequence"/>
</dbReference>
<reference evidence="2 3" key="1">
    <citation type="submission" date="2024-05" db="EMBL/GenBank/DDBJ databases">
        <title>Genome sequencing and assembly of Indian major carp, Cirrhinus mrigala (Hamilton, 1822).</title>
        <authorList>
            <person name="Mohindra V."/>
            <person name="Chowdhury L.M."/>
            <person name="Lal K."/>
            <person name="Jena J.K."/>
        </authorList>
    </citation>
    <scope>NUCLEOTIDE SEQUENCE [LARGE SCALE GENOMIC DNA]</scope>
    <source>
        <strain evidence="2">CM1030</strain>
        <tissue evidence="2">Blood</tissue>
    </source>
</reference>
<dbReference type="AlphaFoldDB" id="A0ABD0QT47"/>
<organism evidence="2 3">
    <name type="scientific">Cirrhinus mrigala</name>
    <name type="common">Mrigala</name>
    <dbReference type="NCBI Taxonomy" id="683832"/>
    <lineage>
        <taxon>Eukaryota</taxon>
        <taxon>Metazoa</taxon>
        <taxon>Chordata</taxon>
        <taxon>Craniata</taxon>
        <taxon>Vertebrata</taxon>
        <taxon>Euteleostomi</taxon>
        <taxon>Actinopterygii</taxon>
        <taxon>Neopterygii</taxon>
        <taxon>Teleostei</taxon>
        <taxon>Ostariophysi</taxon>
        <taxon>Cypriniformes</taxon>
        <taxon>Cyprinidae</taxon>
        <taxon>Labeoninae</taxon>
        <taxon>Labeonini</taxon>
        <taxon>Cirrhinus</taxon>
    </lineage>
</organism>
<feature type="non-terminal residue" evidence="2">
    <location>
        <position position="71"/>
    </location>
</feature>
<accession>A0ABD0QT47</accession>
<evidence type="ECO:0000256" key="1">
    <source>
        <dbReference type="SAM" id="MobiDB-lite"/>
    </source>
</evidence>
<evidence type="ECO:0000313" key="3">
    <source>
        <dbReference type="Proteomes" id="UP001529510"/>
    </source>
</evidence>
<feature type="region of interest" description="Disordered" evidence="1">
    <location>
        <begin position="1"/>
        <end position="61"/>
    </location>
</feature>
<dbReference type="EMBL" id="JAMKFB020000007">
    <property type="protein sequence ID" value="KAL0189362.1"/>
    <property type="molecule type" value="Genomic_DNA"/>
</dbReference>
<keyword evidence="3" id="KW-1185">Reference proteome</keyword>
<feature type="non-terminal residue" evidence="2">
    <location>
        <position position="1"/>
    </location>
</feature>
<evidence type="ECO:0000313" key="2">
    <source>
        <dbReference type="EMBL" id="KAL0189362.1"/>
    </source>
</evidence>
<proteinExistence type="predicted"/>
<protein>
    <submittedName>
        <fullName evidence="2">Uncharacterized protein</fullName>
    </submittedName>
</protein>